<dbReference type="InterPro" id="IPR011050">
    <property type="entry name" value="Pectin_lyase_fold/virulence"/>
</dbReference>
<evidence type="ECO:0000313" key="2">
    <source>
        <dbReference type="EMBL" id="SVE16036.1"/>
    </source>
</evidence>
<dbReference type="Pfam" id="PF07602">
    <property type="entry name" value="DUF1565"/>
    <property type="match status" value="1"/>
</dbReference>
<accession>A0A383B757</accession>
<dbReference type="InterPro" id="IPR011459">
    <property type="entry name" value="DUF1565"/>
</dbReference>
<dbReference type="InterPro" id="IPR012334">
    <property type="entry name" value="Pectin_lyas_fold"/>
</dbReference>
<feature type="domain" description="Carbohydrate-binding/sugar hydrolysis" evidence="1">
    <location>
        <begin position="87"/>
        <end position="231"/>
    </location>
</feature>
<dbReference type="AlphaFoldDB" id="A0A383B757"/>
<proteinExistence type="predicted"/>
<dbReference type="SUPFAM" id="SSF51126">
    <property type="entry name" value="Pectin lyase-like"/>
    <property type="match status" value="1"/>
</dbReference>
<gene>
    <name evidence="2" type="ORF">METZ01_LOCUS468890</name>
</gene>
<sequence length="247" mass="26007">VGCNAEYAINAGTFEIDCVDCNPEDGGNCSDIEVCPCQFTNSYIVDSVYGNDDCTGGDCGDVNNPLLTIQEAINRANPGNTIYVNPGTYGAILVDQDVIIISLYTTDESAIYQTIISGGDTTSAVTFKDVTSDASLKGFTITGGIANYGAGIHLENSSPRLERLVIHGNNTPVIDGYGGGIYCDGSSPTIYNVTIADNFGTVGSGVYVDEYSTPTIINSIIWNNAGGDPQNQQQIGFPDEGYDISLI</sequence>
<protein>
    <recommendedName>
        <fullName evidence="1">Carbohydrate-binding/sugar hydrolysis domain-containing protein</fullName>
    </recommendedName>
</protein>
<name>A0A383B757_9ZZZZ</name>
<dbReference type="EMBL" id="UINC01198192">
    <property type="protein sequence ID" value="SVE16036.1"/>
    <property type="molecule type" value="Genomic_DNA"/>
</dbReference>
<evidence type="ECO:0000259" key="1">
    <source>
        <dbReference type="SMART" id="SM00722"/>
    </source>
</evidence>
<feature type="non-terminal residue" evidence="2">
    <location>
        <position position="247"/>
    </location>
</feature>
<organism evidence="2">
    <name type="scientific">marine metagenome</name>
    <dbReference type="NCBI Taxonomy" id="408172"/>
    <lineage>
        <taxon>unclassified sequences</taxon>
        <taxon>metagenomes</taxon>
        <taxon>ecological metagenomes</taxon>
    </lineage>
</organism>
<reference evidence="2" key="1">
    <citation type="submission" date="2018-05" db="EMBL/GenBank/DDBJ databases">
        <authorList>
            <person name="Lanie J.A."/>
            <person name="Ng W.-L."/>
            <person name="Kazmierczak K.M."/>
            <person name="Andrzejewski T.M."/>
            <person name="Davidsen T.M."/>
            <person name="Wayne K.J."/>
            <person name="Tettelin H."/>
            <person name="Glass J.I."/>
            <person name="Rusch D."/>
            <person name="Podicherti R."/>
            <person name="Tsui H.-C.T."/>
            <person name="Winkler M.E."/>
        </authorList>
    </citation>
    <scope>NUCLEOTIDE SEQUENCE</scope>
</reference>
<dbReference type="Gene3D" id="2.160.20.10">
    <property type="entry name" value="Single-stranded right-handed beta-helix, Pectin lyase-like"/>
    <property type="match status" value="1"/>
</dbReference>
<feature type="non-terminal residue" evidence="2">
    <location>
        <position position="1"/>
    </location>
</feature>
<dbReference type="InterPro" id="IPR006633">
    <property type="entry name" value="Carb-bd_sugar_hydrolysis-dom"/>
</dbReference>
<dbReference type="SMART" id="SM00722">
    <property type="entry name" value="CASH"/>
    <property type="match status" value="1"/>
</dbReference>